<dbReference type="Gene3D" id="3.40.630.30">
    <property type="match status" value="1"/>
</dbReference>
<dbReference type="InterPro" id="IPR000182">
    <property type="entry name" value="GNAT_dom"/>
</dbReference>
<dbReference type="PROSITE" id="PS51186">
    <property type="entry name" value="GNAT"/>
    <property type="match status" value="1"/>
</dbReference>
<evidence type="ECO:0000259" key="3">
    <source>
        <dbReference type="PROSITE" id="PS51186"/>
    </source>
</evidence>
<proteinExistence type="predicted"/>
<comment type="caution">
    <text evidence="4">The sequence shown here is derived from an EMBL/GenBank/DDBJ whole genome shotgun (WGS) entry which is preliminary data.</text>
</comment>
<dbReference type="AlphaFoldDB" id="A0A841M4Q1"/>
<name>A0A841M4Q1_9HYPH</name>
<keyword evidence="5" id="KW-1185">Reference proteome</keyword>
<evidence type="ECO:0000313" key="4">
    <source>
        <dbReference type="EMBL" id="MBB6261138.1"/>
    </source>
</evidence>
<evidence type="ECO:0000256" key="2">
    <source>
        <dbReference type="ARBA" id="ARBA00023315"/>
    </source>
</evidence>
<reference evidence="4 5" key="1">
    <citation type="submission" date="2020-08" db="EMBL/GenBank/DDBJ databases">
        <title>Genomic Encyclopedia of Type Strains, Phase IV (KMG-IV): sequencing the most valuable type-strain genomes for metagenomic binning, comparative biology and taxonomic classification.</title>
        <authorList>
            <person name="Goeker M."/>
        </authorList>
    </citation>
    <scope>NUCLEOTIDE SEQUENCE [LARGE SCALE GENOMIC DNA]</scope>
    <source>
        <strain evidence="4 5">DSM 22336</strain>
    </source>
</reference>
<dbReference type="GO" id="GO:0008999">
    <property type="term" value="F:protein-N-terminal-alanine acetyltransferase activity"/>
    <property type="evidence" value="ECO:0007669"/>
    <property type="project" value="UniProtKB-EC"/>
</dbReference>
<feature type="domain" description="N-acetyltransferase" evidence="3">
    <location>
        <begin position="13"/>
        <end position="163"/>
    </location>
</feature>
<protein>
    <submittedName>
        <fullName evidence="4">Ribosomal-protein-alanine N-acetyltransferase</fullName>
        <ecNumber evidence="4">2.3.1.267</ecNumber>
    </submittedName>
</protein>
<dbReference type="SUPFAM" id="SSF55729">
    <property type="entry name" value="Acyl-CoA N-acyltransferases (Nat)"/>
    <property type="match status" value="1"/>
</dbReference>
<keyword evidence="1 4" id="KW-0808">Transferase</keyword>
<dbReference type="EC" id="2.3.1.267" evidence="4"/>
<organism evidence="4 5">
    <name type="scientific">Paenochrobactrum gallinarii</name>
    <dbReference type="NCBI Taxonomy" id="643673"/>
    <lineage>
        <taxon>Bacteria</taxon>
        <taxon>Pseudomonadati</taxon>
        <taxon>Pseudomonadota</taxon>
        <taxon>Alphaproteobacteria</taxon>
        <taxon>Hyphomicrobiales</taxon>
        <taxon>Brucellaceae</taxon>
        <taxon>Paenochrobactrum</taxon>
    </lineage>
</organism>
<evidence type="ECO:0000256" key="1">
    <source>
        <dbReference type="ARBA" id="ARBA00022679"/>
    </source>
</evidence>
<dbReference type="Pfam" id="PF00583">
    <property type="entry name" value="Acetyltransf_1"/>
    <property type="match status" value="1"/>
</dbReference>
<dbReference type="InterPro" id="IPR016181">
    <property type="entry name" value="Acyl_CoA_acyltransferase"/>
</dbReference>
<gene>
    <name evidence="4" type="ORF">FHS77_001688</name>
</gene>
<dbReference type="PANTHER" id="PTHR43420:SF44">
    <property type="entry name" value="ACETYLTRANSFERASE YPEA"/>
    <property type="match status" value="1"/>
</dbReference>
<accession>A0A841M4Q1</accession>
<dbReference type="EMBL" id="JACIIU010000006">
    <property type="protein sequence ID" value="MBB6261138.1"/>
    <property type="molecule type" value="Genomic_DNA"/>
</dbReference>
<evidence type="ECO:0000313" key="5">
    <source>
        <dbReference type="Proteomes" id="UP000555393"/>
    </source>
</evidence>
<keyword evidence="2 4" id="KW-0012">Acyltransferase</keyword>
<sequence length="166" mass="18116">MGRLMEHFGKKGFSIAPLTPDDSAALEDVHMASFHQGWSEQDFRGLLSEPTVFGFLARPEGEPNKMAGFVLARLVVDEAEILTIAVATASRKLGAGHGLMDAVLRHLHHERAASLFLEVDKSNVAAQALYNRLGFIKVGDRPSYYQHADGTFASALILRRDLVAAT</sequence>
<dbReference type="Proteomes" id="UP000555393">
    <property type="component" value="Unassembled WGS sequence"/>
</dbReference>
<dbReference type="CDD" id="cd04301">
    <property type="entry name" value="NAT_SF"/>
    <property type="match status" value="1"/>
</dbReference>
<dbReference type="PANTHER" id="PTHR43420">
    <property type="entry name" value="ACETYLTRANSFERASE"/>
    <property type="match status" value="1"/>
</dbReference>
<dbReference type="InterPro" id="IPR050680">
    <property type="entry name" value="YpeA/RimI_acetyltransf"/>
</dbReference>